<organism evidence="1 2">
    <name type="scientific">Vibrio splendidus</name>
    <dbReference type="NCBI Taxonomy" id="29497"/>
    <lineage>
        <taxon>Bacteria</taxon>
        <taxon>Pseudomonadati</taxon>
        <taxon>Pseudomonadota</taxon>
        <taxon>Gammaproteobacteria</taxon>
        <taxon>Vibrionales</taxon>
        <taxon>Vibrionaceae</taxon>
        <taxon>Vibrio</taxon>
    </lineage>
</organism>
<gene>
    <name evidence="1" type="ORF">CWO07_02325</name>
</gene>
<evidence type="ECO:0008006" key="3">
    <source>
        <dbReference type="Google" id="ProtNLM"/>
    </source>
</evidence>
<dbReference type="EMBL" id="PIFK01000003">
    <property type="protein sequence ID" value="PTP39425.1"/>
    <property type="molecule type" value="Genomic_DNA"/>
</dbReference>
<sequence>MPDPMTLGGAALAAYLSKDGVSKLLGPTAEYLGGEMKSLVEKSQSNIVSVFKKAEKKCGEKIETSGTVNARVMKHVYDEARFSDDELLAEYFGGVLASARTVDGVDDRGVYYSQIVKSMSSYQIRCHYFFYYLMWFHSKDLKLNLHDDADRAKLALVVPASCYEETFSTVPNQSEMPYVAHSLSGLAKADLISNNFALQNSEDMKKKGIEVDEFAFLIYPTITGLELFIWVHGQGDIGFPAFSSSTLAEEPDIEIKSISKTRLKGS</sequence>
<name>A0A2T5F100_VIBSP</name>
<dbReference type="RefSeq" id="WP_017088464.1">
    <property type="nucleotide sequence ID" value="NZ_PIFK01000003.1"/>
</dbReference>
<reference evidence="1 2" key="1">
    <citation type="submission" date="2017-11" db="EMBL/GenBank/DDBJ databases">
        <title>Population delineation of vibrios coincides with oyster pathogenicity.</title>
        <authorList>
            <person name="Bruto M."/>
            <person name="Labreuche Y."/>
            <person name="James A."/>
            <person name="Piel D."/>
            <person name="Chenivesse S."/>
            <person name="Petton B."/>
            <person name="Polz M.F."/>
            <person name="Le Roux F."/>
        </authorList>
    </citation>
    <scope>NUCLEOTIDE SEQUENCE [LARGE SCALE GENOMIC DNA]</scope>
    <source>
        <strain evidence="1 2">FF_144</strain>
    </source>
</reference>
<dbReference type="AlphaFoldDB" id="A0A2T5F100"/>
<evidence type="ECO:0000313" key="1">
    <source>
        <dbReference type="EMBL" id="PTP39425.1"/>
    </source>
</evidence>
<protein>
    <recommendedName>
        <fullName evidence="3">DUF4393 domain-containing protein</fullName>
    </recommendedName>
</protein>
<accession>A0A2T5F100</accession>
<proteinExistence type="predicted"/>
<evidence type="ECO:0000313" key="2">
    <source>
        <dbReference type="Proteomes" id="UP000244197"/>
    </source>
</evidence>
<dbReference type="Proteomes" id="UP000244197">
    <property type="component" value="Unassembled WGS sequence"/>
</dbReference>
<comment type="caution">
    <text evidence="1">The sequence shown here is derived from an EMBL/GenBank/DDBJ whole genome shotgun (WGS) entry which is preliminary data.</text>
</comment>